<sequence>MKIEERLQFTAHYSAQQVCLFNEGIFVRAYNQSAYILTVLMGMPFKVSYRSVQKLQGKPVVYCRFPISKLTDYFDDHIKTHWGYIVKIPSVLNGYDHWFNLITQETTSDQMQLNICTTQLPSVATTNVAATNGRSKVELTLAQEYFLKNWQPNVWPLKYEQNFIASLKKQLK</sequence>
<name>A0ABP9N475_9GAMM</name>
<dbReference type="RefSeq" id="WP_345489904.1">
    <property type="nucleotide sequence ID" value="NZ_BAABHY010000001.1"/>
</dbReference>
<evidence type="ECO:0000313" key="2">
    <source>
        <dbReference type="Proteomes" id="UP001500171"/>
    </source>
</evidence>
<dbReference type="Proteomes" id="UP001500171">
    <property type="component" value="Unassembled WGS sequence"/>
</dbReference>
<comment type="caution">
    <text evidence="1">The sequence shown here is derived from an EMBL/GenBank/DDBJ whole genome shotgun (WGS) entry which is preliminary data.</text>
</comment>
<protein>
    <submittedName>
        <fullName evidence="1">Uncharacterized protein</fullName>
    </submittedName>
</protein>
<gene>
    <name evidence="1" type="ORF">GCM10023211_12240</name>
</gene>
<evidence type="ECO:0000313" key="1">
    <source>
        <dbReference type="EMBL" id="GAA5109195.1"/>
    </source>
</evidence>
<organism evidence="1 2">
    <name type="scientific">Orbus sasakiae</name>
    <dbReference type="NCBI Taxonomy" id="1078475"/>
    <lineage>
        <taxon>Bacteria</taxon>
        <taxon>Pseudomonadati</taxon>
        <taxon>Pseudomonadota</taxon>
        <taxon>Gammaproteobacteria</taxon>
        <taxon>Orbales</taxon>
        <taxon>Orbaceae</taxon>
        <taxon>Orbus</taxon>
    </lineage>
</organism>
<keyword evidence="2" id="KW-1185">Reference proteome</keyword>
<dbReference type="EMBL" id="BAABHY010000001">
    <property type="protein sequence ID" value="GAA5109195.1"/>
    <property type="molecule type" value="Genomic_DNA"/>
</dbReference>
<proteinExistence type="predicted"/>
<accession>A0ABP9N475</accession>
<reference evidence="2" key="1">
    <citation type="journal article" date="2019" name="Int. J. Syst. Evol. Microbiol.">
        <title>The Global Catalogue of Microorganisms (GCM) 10K type strain sequencing project: providing services to taxonomists for standard genome sequencing and annotation.</title>
        <authorList>
            <consortium name="The Broad Institute Genomics Platform"/>
            <consortium name="The Broad Institute Genome Sequencing Center for Infectious Disease"/>
            <person name="Wu L."/>
            <person name="Ma J."/>
        </authorList>
    </citation>
    <scope>NUCLEOTIDE SEQUENCE [LARGE SCALE GENOMIC DNA]</scope>
    <source>
        <strain evidence="2">JCM 18050</strain>
    </source>
</reference>